<protein>
    <recommendedName>
        <fullName evidence="1">Heterokaryon incompatibility domain-containing protein</fullName>
    </recommendedName>
</protein>
<dbReference type="STRING" id="363999.A0A439D7T0"/>
<organism evidence="2 3">
    <name type="scientific">Xylaria grammica</name>
    <dbReference type="NCBI Taxonomy" id="363999"/>
    <lineage>
        <taxon>Eukaryota</taxon>
        <taxon>Fungi</taxon>
        <taxon>Dikarya</taxon>
        <taxon>Ascomycota</taxon>
        <taxon>Pezizomycotina</taxon>
        <taxon>Sordariomycetes</taxon>
        <taxon>Xylariomycetidae</taxon>
        <taxon>Xylariales</taxon>
        <taxon>Xylariaceae</taxon>
        <taxon>Xylaria</taxon>
    </lineage>
</organism>
<dbReference type="PANTHER" id="PTHR33112:SF10">
    <property type="entry name" value="TOL"/>
    <property type="match status" value="1"/>
</dbReference>
<evidence type="ECO:0000259" key="1">
    <source>
        <dbReference type="Pfam" id="PF06985"/>
    </source>
</evidence>
<dbReference type="Proteomes" id="UP000286045">
    <property type="component" value="Unassembled WGS sequence"/>
</dbReference>
<feature type="domain" description="Heterokaryon incompatibility" evidence="1">
    <location>
        <begin position="191"/>
        <end position="343"/>
    </location>
</feature>
<gene>
    <name evidence="2" type="ORF">EKO27_g4648</name>
</gene>
<proteinExistence type="predicted"/>
<comment type="caution">
    <text evidence="2">The sequence shown here is derived from an EMBL/GenBank/DDBJ whole genome shotgun (WGS) entry which is preliminary data.</text>
</comment>
<reference evidence="2 3" key="1">
    <citation type="submission" date="2018-12" db="EMBL/GenBank/DDBJ databases">
        <title>Draft genome sequence of Xylaria grammica IHI A82.</title>
        <authorList>
            <person name="Buettner E."/>
            <person name="Kellner H."/>
        </authorList>
    </citation>
    <scope>NUCLEOTIDE SEQUENCE [LARGE SCALE GENOMIC DNA]</scope>
    <source>
        <strain evidence="2 3">IHI A82</strain>
    </source>
</reference>
<evidence type="ECO:0000313" key="3">
    <source>
        <dbReference type="Proteomes" id="UP000286045"/>
    </source>
</evidence>
<dbReference type="EMBL" id="RYZI01000113">
    <property type="protein sequence ID" value="RWA10454.1"/>
    <property type="molecule type" value="Genomic_DNA"/>
</dbReference>
<dbReference type="PANTHER" id="PTHR33112">
    <property type="entry name" value="DOMAIN PROTEIN, PUTATIVE-RELATED"/>
    <property type="match status" value="1"/>
</dbReference>
<evidence type="ECO:0000313" key="2">
    <source>
        <dbReference type="EMBL" id="RWA10454.1"/>
    </source>
</evidence>
<dbReference type="InterPro" id="IPR010730">
    <property type="entry name" value="HET"/>
</dbReference>
<name>A0A439D7T0_9PEZI</name>
<dbReference type="AlphaFoldDB" id="A0A439D7T0"/>
<accession>A0A439D7T0</accession>
<dbReference type="Pfam" id="PF06985">
    <property type="entry name" value="HET"/>
    <property type="match status" value="1"/>
</dbReference>
<keyword evidence="3" id="KW-1185">Reference proteome</keyword>
<sequence>MIMSGLCDVCADLTLQRPANDPQGNTPITVVSHHESLAALKKCFDSKSCAVCHLFWTGITGKLDDENIAAYLENKIPLPDGTGLVLVIDWQGPAPESLSDPRQFIHRWLVFDIFASLVAGTLLRGRDSSWPGEDQQRTITAQKWLENCYEYHPRCGGKDPMPMPTRVIDLGAPEGKSRPRLLITNGVKGRYVALSYCWGTGRGIHKLKLRTETLYDFQVAIDEQLMTRAHREGLQIARELGYQYIWIDALCIIQGSDSLSRDDWAREAIRIPQVYGNAELTIVAGRSEDSRNGFISATYKPAAPPASLRCVLPGVDQSTDLWLGLKRSRDIGPTDQRAWCFQESILSRRIISYNKEQLSFKCREREDHEDGHWNFHGRYDGWYDLITNPTFPLFAEPVFQRWYELTMEYSKRSFFDPTDNFAALSGVALQFQKAVALKHSNTRYLAGLWEVDMIGGLLWRSARIIDPSQKPLCQPTAVSGPSTGESIVIAPSWSWMSLVGPIRQGKGEHDIPILVHEKDSFHCFPANPNGKTWSSHDWHPSMVKYEDLPLPFPLQAKGHIRKLRCSKCPTFTYHGFSAWQYKREHLVQIAILMEAAENQAVDVVNSTTYHQIIALGQFDLDQSHPVECWALRLTTHEGLLLEQRAEGSFARLGVFVITMANHAYFDSPRAPLMSFSLI</sequence>